<dbReference type="Gene3D" id="3.20.20.80">
    <property type="entry name" value="Glycosidases"/>
    <property type="match status" value="1"/>
</dbReference>
<evidence type="ECO:0000313" key="2">
    <source>
        <dbReference type="EMBL" id="KAK7047409.1"/>
    </source>
</evidence>
<evidence type="ECO:0008006" key="4">
    <source>
        <dbReference type="Google" id="ProtNLM"/>
    </source>
</evidence>
<feature type="compositionally biased region" description="Basic residues" evidence="1">
    <location>
        <begin position="43"/>
        <end position="57"/>
    </location>
</feature>
<feature type="compositionally biased region" description="Low complexity" evidence="1">
    <location>
        <begin position="1098"/>
        <end position="1111"/>
    </location>
</feature>
<proteinExistence type="predicted"/>
<dbReference type="CDD" id="cd11576">
    <property type="entry name" value="GH99_GH71_like_2"/>
    <property type="match status" value="1"/>
</dbReference>
<feature type="region of interest" description="Disordered" evidence="1">
    <location>
        <begin position="1"/>
        <end position="73"/>
    </location>
</feature>
<comment type="caution">
    <text evidence="2">The sequence shown here is derived from an EMBL/GenBank/DDBJ whole genome shotgun (WGS) entry which is preliminary data.</text>
</comment>
<evidence type="ECO:0000256" key="1">
    <source>
        <dbReference type="SAM" id="MobiDB-lite"/>
    </source>
</evidence>
<accession>A0AAW0D7I8</accession>
<evidence type="ECO:0000313" key="3">
    <source>
        <dbReference type="Proteomes" id="UP001383192"/>
    </source>
</evidence>
<keyword evidence="3" id="KW-1185">Reference proteome</keyword>
<feature type="region of interest" description="Disordered" evidence="1">
    <location>
        <begin position="1084"/>
        <end position="1153"/>
    </location>
</feature>
<dbReference type="Gene3D" id="1.25.40.10">
    <property type="entry name" value="Tetratricopeptide repeat domain"/>
    <property type="match status" value="1"/>
</dbReference>
<gene>
    <name evidence="2" type="ORF">VNI00_006640</name>
</gene>
<reference evidence="2 3" key="1">
    <citation type="submission" date="2024-01" db="EMBL/GenBank/DDBJ databases">
        <title>A draft genome for a cacao thread blight-causing isolate of Paramarasmius palmivorus.</title>
        <authorList>
            <person name="Baruah I.K."/>
            <person name="Bukari Y."/>
            <person name="Amoako-Attah I."/>
            <person name="Meinhardt L.W."/>
            <person name="Bailey B.A."/>
            <person name="Cohen S.P."/>
        </authorList>
    </citation>
    <scope>NUCLEOTIDE SEQUENCE [LARGE SCALE GENOMIC DNA]</scope>
    <source>
        <strain evidence="2 3">GH-12</strain>
    </source>
</reference>
<feature type="compositionally biased region" description="Polar residues" evidence="1">
    <location>
        <begin position="23"/>
        <end position="40"/>
    </location>
</feature>
<name>A0AAW0D7I8_9AGAR</name>
<dbReference type="InterPro" id="IPR011990">
    <property type="entry name" value="TPR-like_helical_dom_sf"/>
</dbReference>
<feature type="compositionally biased region" description="Basic and acidic residues" evidence="1">
    <location>
        <begin position="1254"/>
        <end position="1264"/>
    </location>
</feature>
<protein>
    <recommendedName>
        <fullName evidence="4">Pentatricopeptide repeat domain-containing protein</fullName>
    </recommendedName>
</protein>
<organism evidence="2 3">
    <name type="scientific">Paramarasmius palmivorus</name>
    <dbReference type="NCBI Taxonomy" id="297713"/>
    <lineage>
        <taxon>Eukaryota</taxon>
        <taxon>Fungi</taxon>
        <taxon>Dikarya</taxon>
        <taxon>Basidiomycota</taxon>
        <taxon>Agaricomycotina</taxon>
        <taxon>Agaricomycetes</taxon>
        <taxon>Agaricomycetidae</taxon>
        <taxon>Agaricales</taxon>
        <taxon>Marasmiineae</taxon>
        <taxon>Marasmiaceae</taxon>
        <taxon>Paramarasmius</taxon>
    </lineage>
</organism>
<sequence>MASTEPPKPTQWRRVGAHLGATGKTNGTDAESVDGQTSGAGHTGRKTARMKPNKKGVLRKDPHQDDESVVDSPKPLISSVEQFISFAPARKQSNAQSFIHRRLSESRYRKAPSRHAIFENLISLLIHHHRFREAVTVYQRMQKEKYPSSQRNNANMIAIGIANQSVSSAEAMDALERIFSDTKAFGEDDFIHFLSVWKDLELPPHSQAHLVRKFISRRGPDYSPPRKIVNLLAGALAKDGLVNEALEVISRYGKDEEMEINENEVDPVVHSHPYISILSSLDTVDPLSEFAVDRVLKSLRESEVAVDNNLFGTLIAHYAKKRDVRRTLALYDALKQATKHGIVTPTTSVYQSLFKLISAQTTPSGRPSLFTSPRFSTFLRPRLIFADAYTHILSSTKGRTLDPSALDAVQSMMNRALQAFFVRKDYVGALVVLQTFEERRICVNPRTYTIIVNSLARRLNREIEREPDAAPIWGQRLYGFEIKPEPIPEFSNRYWVERLLRYGRLPGLVPKPGAISERRPGVLVPTAAIIDGTASSPPAVMLSDRVPQRLVKRAILAAMEVAIARKKEAAHNQAKEQHSPLPTHDQHMSGVKSTITEMITDARRQMLPSSSPSPIADSGGTRCASTENDNLAILVPVIKVPDACVDLRADPSTIQSKFLVGYQGRFTCPGDRENDTGPAPTDPTVNPWSHWLHPNGEPATDLWPDVSAYTPAELFPVPSLKYRSGDNPLLFSSRNQRTVTRHFEWMSKHGIDGAFLQRNASDAAHEDEDQLGKCVQHAAETENRVFALMYDITDVSSDVIQQDWRRVAQVQRFVYSPSYLREQGKPVVYLWGVGFSETPHTPSSIRNLTNSIRNASPSGAYIIAGVPIDWRNPSADSPDAEDWLDVWLTEFDAICPWSVGRYINAVEADAYADAFLKTDIEFLNWRNSVGKWRQVDYMPVVWPGLSGYNMTGGDCGFNSIKRDGGNFLWRQVYNALYYGSKMVLGATWDEYDAGTALLPAVVNQKLLPVSHYHPLMSLDEDGYSLPSDWYMRICGVAAEILRGETECTHVFPFTELQNYWATRPRYEVDIDMRGYEPSISSTASSSRILEHFPPPPYRSGSSSPSPSLAPSKIHMRLGASSPKSPKAAMKAPPPMMLPNPRANNGRPLPAAPRSADSAATTFVTSPMFTPTKPRFVVQNPSTTHSTPLTSPYSATFPPRDEVFLDIESIATAGSEFEPEDEGISVSPTSSTPSREKNKSKSIGRLLKAMSNSNRGEEYAVPKAAPGEKKVVIRAARSSARRG</sequence>
<feature type="region of interest" description="Disordered" evidence="1">
    <location>
        <begin position="1171"/>
        <end position="1194"/>
    </location>
</feature>
<dbReference type="EMBL" id="JAYKXP010000020">
    <property type="protein sequence ID" value="KAK7047409.1"/>
    <property type="molecule type" value="Genomic_DNA"/>
</dbReference>
<feature type="compositionally biased region" description="Low complexity" evidence="1">
    <location>
        <begin position="1119"/>
        <end position="1130"/>
    </location>
</feature>
<feature type="region of interest" description="Disordered" evidence="1">
    <location>
        <begin position="1213"/>
        <end position="1264"/>
    </location>
</feature>
<feature type="compositionally biased region" description="Low complexity" evidence="1">
    <location>
        <begin position="1180"/>
        <end position="1193"/>
    </location>
</feature>
<dbReference type="Proteomes" id="UP001383192">
    <property type="component" value="Unassembled WGS sequence"/>
</dbReference>